<name>A0A6C0QTZ1_9BACL</name>
<dbReference type="Proteomes" id="UP000464330">
    <property type="component" value="Chromosome"/>
</dbReference>
<evidence type="ECO:0000313" key="3">
    <source>
        <dbReference type="Proteomes" id="UP000464330"/>
    </source>
</evidence>
<gene>
    <name evidence="2" type="ORF">ERICV_02726</name>
</gene>
<dbReference type="AlphaFoldDB" id="A0A6C0QTZ1"/>
<dbReference type="InterPro" id="IPR041962">
    <property type="entry name" value="BsuBI/PstI_N_sf"/>
</dbReference>
<evidence type="ECO:0000259" key="1">
    <source>
        <dbReference type="Pfam" id="PF17728"/>
    </source>
</evidence>
<dbReference type="Pfam" id="PF17728">
    <property type="entry name" value="BsuBI_PstI_RE_N"/>
    <property type="match status" value="1"/>
</dbReference>
<protein>
    <recommendedName>
        <fullName evidence="1">BsuBI/PstI restriction endonuclease HTH domain-containing protein</fullName>
    </recommendedName>
</protein>
<reference evidence="2 3" key="1">
    <citation type="journal article" date="2020" name="Int. J. Med. Microbiol.">
        <title>Discovery of Paenibacillus larvae ERIC V: Phenotypic and genomic comparison to genotypes ERIC I-IV reveal different inventories of virulence factors which correlate with epidemiological prevalences of American Foulbrood.</title>
        <authorList>
            <person name="Beims H."/>
            <person name="Bunk B."/>
            <person name="Erler S."/>
            <person name="Mohr K.I."/>
            <person name="Sproer C."/>
            <person name="Pradella S."/>
            <person name="Gunther G."/>
            <person name="Rohde M."/>
            <person name="von der Ohe W."/>
            <person name="Steinert M."/>
        </authorList>
    </citation>
    <scope>NUCLEOTIDE SEQUENCE [LARGE SCALE GENOMIC DNA]</scope>
    <source>
        <strain evidence="2">Eric_V</strain>
    </source>
</reference>
<dbReference type="InterPro" id="IPR041454">
    <property type="entry name" value="BsuBI/PstI_N"/>
</dbReference>
<feature type="domain" description="BsuBI/PstI restriction endonuclease HTH" evidence="1">
    <location>
        <begin position="1"/>
        <end position="55"/>
    </location>
</feature>
<proteinExistence type="predicted"/>
<evidence type="ECO:0000313" key="2">
    <source>
        <dbReference type="EMBL" id="QHZ51848.1"/>
    </source>
</evidence>
<accession>A0A6C0QTZ1</accession>
<dbReference type="Gene3D" id="1.10.10.1820">
    <property type="entry name" value="BsuBI/PstI restriction endonuclease-like"/>
    <property type="match status" value="1"/>
</dbReference>
<sequence length="57" mass="6527">MHQFVDAGIALYNPDKPDRPVNSPKAVYQIEPETLQLIKKYGTPDWDTSLTFYLSTI</sequence>
<dbReference type="EMBL" id="CP019717">
    <property type="protein sequence ID" value="QHZ51848.1"/>
    <property type="molecule type" value="Genomic_DNA"/>
</dbReference>
<organism evidence="2 3">
    <name type="scientific">Paenibacillus larvae subsp. larvae</name>
    <dbReference type="NCBI Taxonomy" id="147375"/>
    <lineage>
        <taxon>Bacteria</taxon>
        <taxon>Bacillati</taxon>
        <taxon>Bacillota</taxon>
        <taxon>Bacilli</taxon>
        <taxon>Bacillales</taxon>
        <taxon>Paenibacillaceae</taxon>
        <taxon>Paenibacillus</taxon>
    </lineage>
</organism>